<dbReference type="EMBL" id="VICG01000011">
    <property type="protein sequence ID" value="KAA8567172.1"/>
    <property type="molecule type" value="Genomic_DNA"/>
</dbReference>
<evidence type="ECO:0000313" key="1">
    <source>
        <dbReference type="EMBL" id="KAA8567172.1"/>
    </source>
</evidence>
<name>A0A5M9JH95_MONFR</name>
<accession>A0A5M9JH95</accession>
<keyword evidence="2" id="KW-1185">Reference proteome</keyword>
<evidence type="ECO:0000313" key="2">
    <source>
        <dbReference type="Proteomes" id="UP000322873"/>
    </source>
</evidence>
<gene>
    <name evidence="1" type="ORF">EYC84_010232</name>
</gene>
<proteinExistence type="predicted"/>
<reference evidence="1 2" key="1">
    <citation type="submission" date="2019-06" db="EMBL/GenBank/DDBJ databases">
        <title>Genome Sequence of the Brown Rot Fungal Pathogen Monilinia fructicola.</title>
        <authorList>
            <person name="De Miccolis Angelini R.M."/>
            <person name="Landi L."/>
            <person name="Abate D."/>
            <person name="Pollastro S."/>
            <person name="Romanazzi G."/>
            <person name="Faretra F."/>
        </authorList>
    </citation>
    <scope>NUCLEOTIDE SEQUENCE [LARGE SCALE GENOMIC DNA]</scope>
    <source>
        <strain evidence="1 2">Mfrc123</strain>
    </source>
</reference>
<dbReference type="AlphaFoldDB" id="A0A5M9JH95"/>
<dbReference type="Proteomes" id="UP000322873">
    <property type="component" value="Unassembled WGS sequence"/>
</dbReference>
<organism evidence="1 2">
    <name type="scientific">Monilinia fructicola</name>
    <name type="common">Brown rot fungus</name>
    <name type="synonym">Ciboria fructicola</name>
    <dbReference type="NCBI Taxonomy" id="38448"/>
    <lineage>
        <taxon>Eukaryota</taxon>
        <taxon>Fungi</taxon>
        <taxon>Dikarya</taxon>
        <taxon>Ascomycota</taxon>
        <taxon>Pezizomycotina</taxon>
        <taxon>Leotiomycetes</taxon>
        <taxon>Helotiales</taxon>
        <taxon>Sclerotiniaceae</taxon>
        <taxon>Monilinia</taxon>
    </lineage>
</organism>
<comment type="caution">
    <text evidence="1">The sequence shown here is derived from an EMBL/GenBank/DDBJ whole genome shotgun (WGS) entry which is preliminary data.</text>
</comment>
<protein>
    <submittedName>
        <fullName evidence="1">Uncharacterized protein</fullName>
    </submittedName>
</protein>
<sequence>MDRSVAKSFNGSFFSFSGMLVTQLWHQTQNIQQGLGGEFSKGYSLLQKYLTHQLVVISMHACNLRNNCHIGMDFLRLFFPFSSYGFHYSTSLLYLLVPLRTQWLHCVMNRIDKLIQFTSGLDKTAEMLKHEWGRGEEGRKKLHCVT</sequence>